<feature type="domain" description="Insertion element IS150 protein InsJ-like helix-turn-helix" evidence="1">
    <location>
        <begin position="11"/>
        <end position="41"/>
    </location>
</feature>
<sequence>MSVITKEQDIMIDMLLQGETISDIAKKIGVTRQSIYTWKDKEYIKAELEERRRQLKKSAHDRITRDICTYVDNIKDLANNSTDQRVKLQANKYLIDQCLGTATTTKEEINVPGTSNKDKDPNALKKEIEDIKLQVVK</sequence>
<keyword evidence="3" id="KW-1185">Reference proteome</keyword>
<dbReference type="Pfam" id="PF13518">
    <property type="entry name" value="HTH_28"/>
    <property type="match status" value="1"/>
</dbReference>
<gene>
    <name evidence="2" type="ORF">SAMN02745163_03736</name>
</gene>
<dbReference type="RefSeq" id="WP_072991586.1">
    <property type="nucleotide sequence ID" value="NZ_FQZB01000016.1"/>
</dbReference>
<dbReference type="Proteomes" id="UP000184310">
    <property type="component" value="Unassembled WGS sequence"/>
</dbReference>
<dbReference type="Gene3D" id="1.10.10.60">
    <property type="entry name" value="Homeodomain-like"/>
    <property type="match status" value="1"/>
</dbReference>
<dbReference type="AlphaFoldDB" id="A0A1M6S2R8"/>
<evidence type="ECO:0000259" key="1">
    <source>
        <dbReference type="Pfam" id="PF13518"/>
    </source>
</evidence>
<accession>A0A1M6S2R8</accession>
<name>A0A1M6S2R8_9CLOT</name>
<evidence type="ECO:0000313" key="2">
    <source>
        <dbReference type="EMBL" id="SHK38976.1"/>
    </source>
</evidence>
<reference evidence="2 3" key="1">
    <citation type="submission" date="2016-11" db="EMBL/GenBank/DDBJ databases">
        <authorList>
            <person name="Jaros S."/>
            <person name="Januszkiewicz K."/>
            <person name="Wedrychowicz H."/>
        </authorList>
    </citation>
    <scope>NUCLEOTIDE SEQUENCE [LARGE SCALE GENOMIC DNA]</scope>
    <source>
        <strain evidence="2 3">DSM 21758</strain>
    </source>
</reference>
<dbReference type="EMBL" id="FQZB01000016">
    <property type="protein sequence ID" value="SHK38976.1"/>
    <property type="molecule type" value="Genomic_DNA"/>
</dbReference>
<dbReference type="InterPro" id="IPR055247">
    <property type="entry name" value="InsJ-like_HTH"/>
</dbReference>
<protein>
    <submittedName>
        <fullName evidence="2">Helix-turn-helix domain of resolvase</fullName>
    </submittedName>
</protein>
<evidence type="ECO:0000313" key="3">
    <source>
        <dbReference type="Proteomes" id="UP000184310"/>
    </source>
</evidence>
<dbReference type="OrthoDB" id="1919894at2"/>
<proteinExistence type="predicted"/>
<organism evidence="2 3">
    <name type="scientific">Clostridium cavendishii DSM 21758</name>
    <dbReference type="NCBI Taxonomy" id="1121302"/>
    <lineage>
        <taxon>Bacteria</taxon>
        <taxon>Bacillati</taxon>
        <taxon>Bacillota</taxon>
        <taxon>Clostridia</taxon>
        <taxon>Eubacteriales</taxon>
        <taxon>Clostridiaceae</taxon>
        <taxon>Clostridium</taxon>
    </lineage>
</organism>